<organism evidence="1">
    <name type="scientific">Pithovirus LCDPAC02</name>
    <dbReference type="NCBI Taxonomy" id="2506601"/>
    <lineage>
        <taxon>Viruses</taxon>
        <taxon>Pithoviruses</taxon>
    </lineage>
</organism>
<evidence type="ECO:0000313" key="1">
    <source>
        <dbReference type="EMBL" id="QBK84926.1"/>
    </source>
</evidence>
<sequence length="165" mass="19661">MDLWKKKLCTQHSKKYANNREEIDKDNIEEKKIRVMIISEKNIIFYNKVNSIIDLVDYDRIQFLSGCLLKKCTIYCDEHGLMKKNSYLNQLANPLIDENMLIWLACRGCPRGDLIIYNEGNILPMNKIIKLYKNYMSTSDYESEDELNEWYDILKEGLEKFGYYD</sequence>
<protein>
    <submittedName>
        <fullName evidence="1">Uncharacterized protein</fullName>
    </submittedName>
</protein>
<name>A0A481YR57_9VIRU</name>
<accession>A0A481YR57</accession>
<proteinExistence type="predicted"/>
<dbReference type="EMBL" id="MK500300">
    <property type="protein sequence ID" value="QBK84926.1"/>
    <property type="molecule type" value="Genomic_DNA"/>
</dbReference>
<gene>
    <name evidence="1" type="ORF">LCDPAC02_01250</name>
</gene>
<reference evidence="1" key="1">
    <citation type="journal article" date="2019" name="MBio">
        <title>Virus Genomes from Deep Sea Sediments Expand the Ocean Megavirome and Support Independent Origins of Viral Gigantism.</title>
        <authorList>
            <person name="Backstrom D."/>
            <person name="Yutin N."/>
            <person name="Jorgensen S.L."/>
            <person name="Dharamshi J."/>
            <person name="Homa F."/>
            <person name="Zaremba-Niedwiedzka K."/>
            <person name="Spang A."/>
            <person name="Wolf Y.I."/>
            <person name="Koonin E.V."/>
            <person name="Ettema T.J."/>
        </authorList>
    </citation>
    <scope>NUCLEOTIDE SEQUENCE</scope>
</reference>